<feature type="region of interest" description="Disordered" evidence="1">
    <location>
        <begin position="1343"/>
        <end position="1362"/>
    </location>
</feature>
<feature type="region of interest" description="Disordered" evidence="1">
    <location>
        <begin position="1207"/>
        <end position="1235"/>
    </location>
</feature>
<evidence type="ECO:0008006" key="3">
    <source>
        <dbReference type="Google" id="ProtNLM"/>
    </source>
</evidence>
<protein>
    <recommendedName>
        <fullName evidence="3">Separase</fullName>
    </recommendedName>
</protein>
<dbReference type="EMBL" id="GECZ01027052">
    <property type="protein sequence ID" value="JAS42717.1"/>
    <property type="molecule type" value="Transcribed_RNA"/>
</dbReference>
<sequence>MAKKEVDFYPRWIQLLKAGKFQEVNNEVEEKKIDGRQALGCIVALSQFYYDAKGTHQISSSSDAVYLIQRFSTNFKPDKSNTYKYLTSLYHIINVLCDKDDMDQMAKLLDIVVGFKNNQLKLYESEGKPLHDHFINIFVKALKKLVHKDTSVENLAVILSLLAIMWKLLVVKNTIKNGTVYLSIIRLGCQILGKQNQKAAVRLISAGLKPLYDIETVEDLETCLPQLFKVYCDLYNLQFQISGHHSALSAVRAHLDMVKWKCSQQKVHAECFLILCNATKLFMWDYEEPSFSKKVQDNIAVLTSFQGLSKNNSVNAACSLMELMLNNLHKSPRKESSVLSKGCLKPFLQMLLLLYGVFNDSEGGRMDHIKCLLDIFRFVISIEETQRDREELKRCVDVIIEARIQLNRAVNSMILTNPQTAEKKIIPQTLYCFANLLQVYRGQNLLEETIIFGKPICRFICTLSSKVLEDPTNQRTVDAMFTFLVSALGTDRLYDALEALVAWLLKCPQDSKKVFKLWGNIKHNSVCDSKLEHLKVTVDTIVNEKKSVFEQNWFQFQLSSDEVGKLVLEELKAYFKNTSLRGEPVIAAADALLNLSTECITKVEGIVIAMDVASMTENFVDQCIRYYSRSKSFMTLLRKEKKRIDPVQFNFCMGNLFYVQLLCEIRQLRKECESEMIRLSVSPAEPLVAELPESRPDPNDTCDIATKYSSLCLAEQRKLLEKVDTATRHWGFACSMLKQQENKDYNLSVTLSMLQGAGLLLRLYCDKVKQERIWKLLFDLATLEEDVNMIVTAVGEMLNVAEDVSLDMIDNAKKYLQKPELSYKVVHSFQLNLALYYMTHDKVTDGLKLLRETESEEKVRYTHYTHFHLTVGQYQQHFDLKTYNHELRCTPSYHLSFHKVLCHLLYLAEAKKWVSLAEACQIHSQMLVVSQLLGEAYWALEKPREARSYLKAVLGLAQKLALPLRTVQLLLLLAWIDLSTGNVDDCAVKLEGLEDLLELCGTPVVYQGAPGSPRSATSRAILSPPEYLDHRSACSCLPCTTEEYRRLVLETITLRGTFCANFGQVEDSLQCFKVAFRVVEDLSRSRSEEVLKSCVRMWMRYADVLASTKKYDGATEANEKALNLMSIIKDPIISQHIIEQKICVQSCQRQLQLQPIGVKISTTIMNSNTPIKTQIPQVMKTPKNHLLLGKSPLAVVNDNTAPITPFTRPVRPFRLPSSGDENTPPVSVTKSKQKTKKLPKLVNLPNFPQPVHEINMKKSSRTPFVIVDDDGNAVGVSGKKTVSKTSQKIRTKATDKFVEAPKKRLFNSNAESSNLKSELAVPIDNGEDIIVRKSNRKVGLKINGKTKVPPSKVDSKVVNSSDGSKLTLSQVGQDGNGGVFNFNGMKNAIDHLQNFVDGDLIEGTPPKIVTPTKIPRPNRNTKFCDPALSSQTEINRTSSLTSTNSKKADIKDDDCDIVEGTPPKLPQRTTRTLNLKRTMRSKNL</sequence>
<dbReference type="SUPFAM" id="SSF48452">
    <property type="entry name" value="TPR-like"/>
    <property type="match status" value="1"/>
</dbReference>
<feature type="compositionally biased region" description="Low complexity" evidence="1">
    <location>
        <begin position="1345"/>
        <end position="1362"/>
    </location>
</feature>
<dbReference type="InterPro" id="IPR011990">
    <property type="entry name" value="TPR-like_helical_dom_sf"/>
</dbReference>
<dbReference type="Gene3D" id="1.25.40.10">
    <property type="entry name" value="Tetratricopeptide repeat domain"/>
    <property type="match status" value="1"/>
</dbReference>
<gene>
    <name evidence="2" type="ORF">g.19061</name>
</gene>
<accession>A0A1B6EXR6</accession>
<reference evidence="2" key="1">
    <citation type="submission" date="2015-11" db="EMBL/GenBank/DDBJ databases">
        <title>De novo transcriptome assembly of four potential Pierce s Disease insect vectors from Arizona vineyards.</title>
        <authorList>
            <person name="Tassone E.E."/>
        </authorList>
    </citation>
    <scope>NUCLEOTIDE SEQUENCE</scope>
</reference>
<evidence type="ECO:0000256" key="1">
    <source>
        <dbReference type="SAM" id="MobiDB-lite"/>
    </source>
</evidence>
<name>A0A1B6EXR6_9HEMI</name>
<organism evidence="2">
    <name type="scientific">Cuerna arida</name>
    <dbReference type="NCBI Taxonomy" id="1464854"/>
    <lineage>
        <taxon>Eukaryota</taxon>
        <taxon>Metazoa</taxon>
        <taxon>Ecdysozoa</taxon>
        <taxon>Arthropoda</taxon>
        <taxon>Hexapoda</taxon>
        <taxon>Insecta</taxon>
        <taxon>Pterygota</taxon>
        <taxon>Neoptera</taxon>
        <taxon>Paraneoptera</taxon>
        <taxon>Hemiptera</taxon>
        <taxon>Auchenorrhyncha</taxon>
        <taxon>Membracoidea</taxon>
        <taxon>Cicadellidae</taxon>
        <taxon>Cicadellinae</taxon>
        <taxon>Proconiini</taxon>
        <taxon>Cuerna</taxon>
    </lineage>
</organism>
<evidence type="ECO:0000313" key="2">
    <source>
        <dbReference type="EMBL" id="JAS42717.1"/>
    </source>
</evidence>
<proteinExistence type="predicted"/>